<keyword evidence="3" id="KW-1003">Cell membrane</keyword>
<feature type="transmembrane region" description="Helical" evidence="7">
    <location>
        <begin position="268"/>
        <end position="287"/>
    </location>
</feature>
<comment type="caution">
    <text evidence="9">The sequence shown here is derived from an EMBL/GenBank/DDBJ whole genome shotgun (WGS) entry which is preliminary data.</text>
</comment>
<dbReference type="PROSITE" id="PS50850">
    <property type="entry name" value="MFS"/>
    <property type="match status" value="1"/>
</dbReference>
<dbReference type="EMBL" id="JAAGOH010000012">
    <property type="protein sequence ID" value="NDY91858.1"/>
    <property type="molecule type" value="Genomic_DNA"/>
</dbReference>
<evidence type="ECO:0000313" key="9">
    <source>
        <dbReference type="EMBL" id="NDY91858.1"/>
    </source>
</evidence>
<name>A0A7C9TJM5_9BURK</name>
<dbReference type="GO" id="GO:0022857">
    <property type="term" value="F:transmembrane transporter activity"/>
    <property type="evidence" value="ECO:0007669"/>
    <property type="project" value="InterPro"/>
</dbReference>
<dbReference type="InterPro" id="IPR011701">
    <property type="entry name" value="MFS"/>
</dbReference>
<keyword evidence="5 7" id="KW-1133">Transmembrane helix</keyword>
<evidence type="ECO:0000259" key="8">
    <source>
        <dbReference type="PROSITE" id="PS50850"/>
    </source>
</evidence>
<dbReference type="PANTHER" id="PTHR23517">
    <property type="entry name" value="RESISTANCE PROTEIN MDTM, PUTATIVE-RELATED-RELATED"/>
    <property type="match status" value="1"/>
</dbReference>
<feature type="transmembrane region" description="Helical" evidence="7">
    <location>
        <begin position="389"/>
        <end position="409"/>
    </location>
</feature>
<dbReference type="InterPro" id="IPR020846">
    <property type="entry name" value="MFS_dom"/>
</dbReference>
<evidence type="ECO:0000313" key="10">
    <source>
        <dbReference type="Proteomes" id="UP000484255"/>
    </source>
</evidence>
<reference evidence="9 10" key="1">
    <citation type="submission" date="2020-02" db="EMBL/GenBank/DDBJ databases">
        <title>Ideonella bacterium strain TBM-1.</title>
        <authorList>
            <person name="Chen W.-M."/>
        </authorList>
    </citation>
    <scope>NUCLEOTIDE SEQUENCE [LARGE SCALE GENOMIC DNA]</scope>
    <source>
        <strain evidence="9 10">TBM-1</strain>
    </source>
</reference>
<sequence>MYAPRQAVAAAPGLAQALTLIAVVALPTMAIVSLVPNLPQLFAHFGQTPHAPWLVPMILTLPSLCVALLSPLAGQLVDRWGRRPVLLLSLVLFTAIGVLPVFMESLHAVLWTRLAVGLAEAGIFTSQNALLGDYFEGPARQRWLGWQSILSPVLAAGLVVVGGALGSLHWQAPFLLYLLGVPVLAAAFWCLPEPARPHASQAAGDAATVGATAAPTAASAAAPDAGWPWPVALRVAGVTLAVSALYFVQAVQLGRLLAEHGLTSPERIGFYVMLSSVGVLAGGWVFTRLPVGRLPLHLALVLGCYGLGFLGLGGAPALASALAAALVAQFGNGVAIPALIAWALGRFPLAHRGRGMGLWSSCFFAGSFLSPLMLQALQAATGGLLPAVAWLGACSLGVAVALAAVGWRAKAAPTPALR</sequence>
<feature type="transmembrane region" description="Helical" evidence="7">
    <location>
        <begin position="321"/>
        <end position="344"/>
    </location>
</feature>
<evidence type="ECO:0000256" key="3">
    <source>
        <dbReference type="ARBA" id="ARBA00022475"/>
    </source>
</evidence>
<dbReference type="InterPro" id="IPR050171">
    <property type="entry name" value="MFS_Transporters"/>
</dbReference>
<comment type="subcellular location">
    <subcellularLocation>
        <location evidence="1">Cell membrane</location>
        <topology evidence="1">Multi-pass membrane protein</topology>
    </subcellularLocation>
</comment>
<feature type="transmembrane region" description="Helical" evidence="7">
    <location>
        <begin position="54"/>
        <end position="73"/>
    </location>
</feature>
<dbReference type="Proteomes" id="UP000484255">
    <property type="component" value="Unassembled WGS sequence"/>
</dbReference>
<feature type="transmembrane region" description="Helical" evidence="7">
    <location>
        <begin position="143"/>
        <end position="168"/>
    </location>
</feature>
<dbReference type="Pfam" id="PF07690">
    <property type="entry name" value="MFS_1"/>
    <property type="match status" value="1"/>
</dbReference>
<dbReference type="GO" id="GO:0005886">
    <property type="term" value="C:plasma membrane"/>
    <property type="evidence" value="ECO:0007669"/>
    <property type="project" value="UniProtKB-SubCell"/>
</dbReference>
<dbReference type="AlphaFoldDB" id="A0A7C9TJM5"/>
<accession>A0A7C9TJM5</accession>
<dbReference type="InterPro" id="IPR005829">
    <property type="entry name" value="Sugar_transporter_CS"/>
</dbReference>
<keyword evidence="6 7" id="KW-0472">Membrane</keyword>
<evidence type="ECO:0000256" key="2">
    <source>
        <dbReference type="ARBA" id="ARBA00022448"/>
    </source>
</evidence>
<evidence type="ECO:0000256" key="4">
    <source>
        <dbReference type="ARBA" id="ARBA00022692"/>
    </source>
</evidence>
<feature type="transmembrane region" description="Helical" evidence="7">
    <location>
        <begin position="231"/>
        <end position="248"/>
    </location>
</feature>
<dbReference type="PROSITE" id="PS00216">
    <property type="entry name" value="SUGAR_TRANSPORT_1"/>
    <property type="match status" value="1"/>
</dbReference>
<feature type="transmembrane region" description="Helical" evidence="7">
    <location>
        <begin position="85"/>
        <end position="103"/>
    </location>
</feature>
<feature type="transmembrane region" description="Helical" evidence="7">
    <location>
        <begin position="294"/>
        <end position="315"/>
    </location>
</feature>
<dbReference type="InterPro" id="IPR036259">
    <property type="entry name" value="MFS_trans_sf"/>
</dbReference>
<evidence type="ECO:0000256" key="7">
    <source>
        <dbReference type="SAM" id="Phobius"/>
    </source>
</evidence>
<keyword evidence="10" id="KW-1185">Reference proteome</keyword>
<gene>
    <name evidence="9" type="ORF">G3A44_11740</name>
</gene>
<feature type="domain" description="Major facilitator superfamily (MFS) profile" evidence="8">
    <location>
        <begin position="14"/>
        <end position="418"/>
    </location>
</feature>
<evidence type="ECO:0000256" key="5">
    <source>
        <dbReference type="ARBA" id="ARBA00022989"/>
    </source>
</evidence>
<dbReference type="Gene3D" id="1.20.1250.20">
    <property type="entry name" value="MFS general substrate transporter like domains"/>
    <property type="match status" value="1"/>
</dbReference>
<feature type="transmembrane region" description="Helical" evidence="7">
    <location>
        <begin position="109"/>
        <end position="131"/>
    </location>
</feature>
<dbReference type="SUPFAM" id="SSF103473">
    <property type="entry name" value="MFS general substrate transporter"/>
    <property type="match status" value="1"/>
</dbReference>
<keyword evidence="2" id="KW-0813">Transport</keyword>
<evidence type="ECO:0000256" key="1">
    <source>
        <dbReference type="ARBA" id="ARBA00004651"/>
    </source>
</evidence>
<feature type="transmembrane region" description="Helical" evidence="7">
    <location>
        <begin position="174"/>
        <end position="191"/>
    </location>
</feature>
<organism evidence="9 10">
    <name type="scientific">Ideonella livida</name>
    <dbReference type="NCBI Taxonomy" id="2707176"/>
    <lineage>
        <taxon>Bacteria</taxon>
        <taxon>Pseudomonadati</taxon>
        <taxon>Pseudomonadota</taxon>
        <taxon>Betaproteobacteria</taxon>
        <taxon>Burkholderiales</taxon>
        <taxon>Sphaerotilaceae</taxon>
        <taxon>Ideonella</taxon>
    </lineage>
</organism>
<proteinExistence type="predicted"/>
<evidence type="ECO:0000256" key="6">
    <source>
        <dbReference type="ARBA" id="ARBA00023136"/>
    </source>
</evidence>
<feature type="transmembrane region" description="Helical" evidence="7">
    <location>
        <begin position="356"/>
        <end position="377"/>
    </location>
</feature>
<protein>
    <submittedName>
        <fullName evidence="9">MFS transporter</fullName>
    </submittedName>
</protein>
<dbReference type="CDD" id="cd17473">
    <property type="entry name" value="MFS_arabinose_efflux_permease_like"/>
    <property type="match status" value="1"/>
</dbReference>
<dbReference type="RefSeq" id="WP_163457708.1">
    <property type="nucleotide sequence ID" value="NZ_JAAGOH010000012.1"/>
</dbReference>
<keyword evidence="4 7" id="KW-0812">Transmembrane</keyword>